<evidence type="ECO:0000256" key="4">
    <source>
        <dbReference type="ARBA" id="ARBA00022679"/>
    </source>
</evidence>
<evidence type="ECO:0000256" key="2">
    <source>
        <dbReference type="ARBA" id="ARBA00010413"/>
    </source>
</evidence>
<dbReference type="Pfam" id="PF03414">
    <property type="entry name" value="Glyco_transf_6"/>
    <property type="match status" value="1"/>
</dbReference>
<feature type="active site" description="Nucleophile" evidence="9">
    <location>
        <position position="360"/>
    </location>
</feature>
<dbReference type="InterPro" id="IPR005076">
    <property type="entry name" value="Glyco_trans_6"/>
</dbReference>
<feature type="binding site" evidence="10">
    <location>
        <begin position="268"/>
        <end position="270"/>
    </location>
    <ligand>
        <name>UDP-N-acetyl-alpha-D-galactosamine</name>
        <dbReference type="ChEBI" id="CHEBI:67138"/>
    </ligand>
</feature>
<keyword evidence="12" id="KW-0732">Signal</keyword>
<dbReference type="InterPro" id="IPR029044">
    <property type="entry name" value="Nucleotide-diphossugar_trans"/>
</dbReference>
<keyword evidence="4 14" id="KW-0808">Transferase</keyword>
<evidence type="ECO:0000256" key="10">
    <source>
        <dbReference type="PIRSR" id="PIRSR605076-2"/>
    </source>
</evidence>
<sequence length="410" mass="47091">MPGSPSMLLVTMVMRLCYNGPVAWPGWGGGQQGSAWAPHLCSQEPETKSVRICVLKSQPVCPPAQRRLNFTLLFVAQQCFQPDSRMGAEKRVSKDDRGVVPQQMLETKQFSGSNCHLDTCRVPEVPRMVYAKAQVLKPTRADVLVMTPWFAPIIWDGVFDSTILDAQFQNATIGLTVFAIKKYTIFLELFLQTAEKHFMVGHRVTYYVFTDRPADVPRVPLAEGRQLVVLEVRNYARWQDVSMHRMEMISNFSRQRFLREVDYLVCVDVDMKFSDHVGVEILSPLFGTLHPGFYRAAREGFTYERRPRSQAYILREEGDFYYAGGFFGGSVVEVLQLTTACHQAMVVDRANAIEAVCHDESHLNRYLLYHKPTKVLSPEYLWDERMLQRPPFLRKLRYVAVPKNHTEIRN</sequence>
<evidence type="ECO:0000256" key="6">
    <source>
        <dbReference type="ARBA" id="ARBA00022968"/>
    </source>
</evidence>
<evidence type="ECO:0000256" key="3">
    <source>
        <dbReference type="ARBA" id="ARBA00022676"/>
    </source>
</evidence>
<evidence type="ECO:0000313" key="14">
    <source>
        <dbReference type="RefSeq" id="XP_035579677.1"/>
    </source>
</evidence>
<evidence type="ECO:0000256" key="8">
    <source>
        <dbReference type="ARBA" id="ARBA00023136"/>
    </source>
</evidence>
<dbReference type="OrthoDB" id="10013941at2759"/>
<dbReference type="GO" id="GO:0016020">
    <property type="term" value="C:membrane"/>
    <property type="evidence" value="ECO:0007669"/>
    <property type="project" value="UniProtKB-SubCell"/>
</dbReference>
<evidence type="ECO:0000256" key="7">
    <source>
        <dbReference type="ARBA" id="ARBA00022989"/>
    </source>
</evidence>
<keyword evidence="11" id="KW-0464">Manganese</keyword>
<dbReference type="CTD" id="28"/>
<evidence type="ECO:0000256" key="5">
    <source>
        <dbReference type="ARBA" id="ARBA00022692"/>
    </source>
</evidence>
<keyword evidence="11" id="KW-0479">Metal-binding</keyword>
<evidence type="ECO:0000313" key="13">
    <source>
        <dbReference type="Proteomes" id="UP000515165"/>
    </source>
</evidence>
<dbReference type="KEGG" id="zca:113912178"/>
<dbReference type="CDD" id="cd02515">
    <property type="entry name" value="Glyco_transf_6"/>
    <property type="match status" value="1"/>
</dbReference>
<dbReference type="GO" id="GO:0016758">
    <property type="term" value="F:hexosyltransferase activity"/>
    <property type="evidence" value="ECO:0007669"/>
    <property type="project" value="InterPro"/>
</dbReference>
<gene>
    <name evidence="14" type="primary">ABO</name>
</gene>
<feature type="binding site" evidence="11">
    <location>
        <position position="270"/>
    </location>
    <ligand>
        <name>Mn(2+)</name>
        <dbReference type="ChEBI" id="CHEBI:29035"/>
    </ligand>
</feature>
<feature type="binding site" evidence="10">
    <location>
        <position position="183"/>
    </location>
    <ligand>
        <name>UDP-N-acetyl-alpha-D-galactosamine</name>
        <dbReference type="ChEBI" id="CHEBI:67138"/>
    </ligand>
</feature>
<evidence type="ECO:0000256" key="11">
    <source>
        <dbReference type="PIRSR" id="PIRSR605076-3"/>
    </source>
</evidence>
<feature type="binding site" evidence="10">
    <location>
        <position position="383"/>
    </location>
    <ligand>
        <name>an alpha-L-fucosyl-(1-&gt;2)-beta-D-galactosyl derivative</name>
        <dbReference type="ChEBI" id="CHEBI:140327"/>
    </ligand>
</feature>
<dbReference type="SUPFAM" id="SSF53448">
    <property type="entry name" value="Nucleotide-diphospho-sugar transferases"/>
    <property type="match status" value="1"/>
</dbReference>
<dbReference type="GO" id="GO:0005975">
    <property type="term" value="P:carbohydrate metabolic process"/>
    <property type="evidence" value="ECO:0007669"/>
    <property type="project" value="InterPro"/>
</dbReference>
<feature type="binding site" evidence="10">
    <location>
        <position position="302"/>
    </location>
    <ligand>
        <name>an alpha-L-fucosyl-(1-&gt;2)-beta-D-galactosyl derivative</name>
        <dbReference type="ChEBI" id="CHEBI:140327"/>
    </ligand>
</feature>
<keyword evidence="13" id="KW-1185">Reference proteome</keyword>
<evidence type="ECO:0000256" key="1">
    <source>
        <dbReference type="ARBA" id="ARBA00004606"/>
    </source>
</evidence>
<dbReference type="AlphaFoldDB" id="A0A6P9FGA4"/>
<dbReference type="Gene3D" id="3.90.550.10">
    <property type="entry name" value="Spore Coat Polysaccharide Biosynthesis Protein SpsA, Chain A"/>
    <property type="match status" value="1"/>
</dbReference>
<dbReference type="FunFam" id="3.90.550.10:FF:000022">
    <property type="entry name" value="Histo-blood group ABO system transferase"/>
    <property type="match status" value="1"/>
</dbReference>
<dbReference type="PANTHER" id="PTHR10462:SF55">
    <property type="entry name" value="HISTO-BLOOD GROUP ABO SYSTEM TRANSFERASE 1"/>
    <property type="match status" value="1"/>
</dbReference>
<keyword evidence="5" id="KW-0812">Transmembrane</keyword>
<feature type="chain" id="PRO_5027873051" evidence="12">
    <location>
        <begin position="24"/>
        <end position="410"/>
    </location>
</feature>
<dbReference type="Proteomes" id="UP000515165">
    <property type="component" value="Chromosome 13"/>
</dbReference>
<keyword evidence="8" id="KW-0472">Membrane</keyword>
<comment type="similarity">
    <text evidence="2">Belongs to the glycosyltransferase 6 family.</text>
</comment>
<name>A0A6P9FGA4_ZALCA</name>
<dbReference type="GeneID" id="113912178"/>
<feature type="binding site" evidence="10">
    <location>
        <position position="360"/>
    </location>
    <ligand>
        <name>an alpha-L-fucosyl-(1-&gt;2)-beta-D-galactosyl derivative</name>
        <dbReference type="ChEBI" id="CHEBI:140327"/>
    </ligand>
</feature>
<proteinExistence type="inferred from homology"/>
<feature type="binding site" evidence="11">
    <location>
        <position position="268"/>
    </location>
    <ligand>
        <name>Mn(2+)</name>
        <dbReference type="ChEBI" id="CHEBI:29035"/>
    </ligand>
</feature>
<dbReference type="GO" id="GO:0046872">
    <property type="term" value="F:metal ion binding"/>
    <property type="evidence" value="ECO:0007669"/>
    <property type="project" value="UniProtKB-KW"/>
</dbReference>
<dbReference type="RefSeq" id="XP_035579677.1">
    <property type="nucleotide sequence ID" value="XM_035723784.1"/>
</dbReference>
<evidence type="ECO:0000256" key="12">
    <source>
        <dbReference type="SAM" id="SignalP"/>
    </source>
</evidence>
<comment type="cofactor">
    <cofactor evidence="11">
        <name>Mn(2+)</name>
        <dbReference type="ChEBI" id="CHEBI:29035"/>
    </cofactor>
    <text evidence="11">Binds 1 Mn(2+) ion per subunit.</text>
</comment>
<reference evidence="14" key="1">
    <citation type="submission" date="2025-08" db="UniProtKB">
        <authorList>
            <consortium name="RefSeq"/>
        </authorList>
    </citation>
    <scope>IDENTIFICATION</scope>
    <source>
        <tissue evidence="14">Blood</tissue>
    </source>
</reference>
<evidence type="ECO:0000256" key="9">
    <source>
        <dbReference type="PIRSR" id="PIRSR605076-1"/>
    </source>
</evidence>
<dbReference type="GO" id="GO:0031982">
    <property type="term" value="C:vesicle"/>
    <property type="evidence" value="ECO:0007669"/>
    <property type="project" value="TreeGrafter"/>
</dbReference>
<accession>A0A6P9FGA4</accession>
<comment type="subcellular location">
    <subcellularLocation>
        <location evidence="1">Membrane</location>
        <topology evidence="1">Single-pass type II membrane protein</topology>
    </subcellularLocation>
</comment>
<keyword evidence="6" id="KW-0735">Signal-anchor</keyword>
<organism evidence="13 14">
    <name type="scientific">Zalophus californianus</name>
    <name type="common">California sealion</name>
    <dbReference type="NCBI Taxonomy" id="9704"/>
    <lineage>
        <taxon>Eukaryota</taxon>
        <taxon>Metazoa</taxon>
        <taxon>Chordata</taxon>
        <taxon>Craniata</taxon>
        <taxon>Vertebrata</taxon>
        <taxon>Euteleostomi</taxon>
        <taxon>Mammalia</taxon>
        <taxon>Eutheria</taxon>
        <taxon>Laurasiatheria</taxon>
        <taxon>Carnivora</taxon>
        <taxon>Caniformia</taxon>
        <taxon>Pinnipedia</taxon>
        <taxon>Otariidae</taxon>
        <taxon>Zalophus</taxon>
    </lineage>
</organism>
<dbReference type="PANTHER" id="PTHR10462">
    <property type="entry name" value="GLYCOSYLTRANSFERASE-RELATED"/>
    <property type="match status" value="1"/>
</dbReference>
<feature type="binding site" evidence="10">
    <location>
        <begin position="178"/>
        <end position="180"/>
    </location>
    <ligand>
        <name>UDP-N-acetyl-alpha-D-galactosamine</name>
        <dbReference type="ChEBI" id="CHEBI:67138"/>
    </ligand>
</feature>
<keyword evidence="7" id="KW-1133">Transmembrane helix</keyword>
<protein>
    <submittedName>
        <fullName evidence="14">Histo-blood group ABO system transferase</fullName>
    </submittedName>
</protein>
<dbReference type="GO" id="GO:0005794">
    <property type="term" value="C:Golgi apparatus"/>
    <property type="evidence" value="ECO:0007669"/>
    <property type="project" value="TreeGrafter"/>
</dbReference>
<feature type="signal peptide" evidence="12">
    <location>
        <begin position="1"/>
        <end position="23"/>
    </location>
</feature>
<feature type="binding site" evidence="10">
    <location>
        <position position="290"/>
    </location>
    <ligand>
        <name>an alpha-L-fucosyl-(1-&gt;2)-beta-D-galactosyl derivative</name>
        <dbReference type="ChEBI" id="CHEBI:140327"/>
    </ligand>
</feature>
<keyword evidence="3" id="KW-0328">Glycosyltransferase</keyword>